<evidence type="ECO:0000256" key="1">
    <source>
        <dbReference type="SAM" id="Phobius"/>
    </source>
</evidence>
<name>A0A9N7TXM1_PLEPL</name>
<comment type="caution">
    <text evidence="2">The sequence shown here is derived from an EMBL/GenBank/DDBJ whole genome shotgun (WGS) entry which is preliminary data.</text>
</comment>
<dbReference type="Proteomes" id="UP001153269">
    <property type="component" value="Unassembled WGS sequence"/>
</dbReference>
<dbReference type="AlphaFoldDB" id="A0A9N7TXM1"/>
<evidence type="ECO:0000313" key="3">
    <source>
        <dbReference type="Proteomes" id="UP001153269"/>
    </source>
</evidence>
<evidence type="ECO:0000313" key="2">
    <source>
        <dbReference type="EMBL" id="CAB1420326.1"/>
    </source>
</evidence>
<feature type="transmembrane region" description="Helical" evidence="1">
    <location>
        <begin position="77"/>
        <end position="104"/>
    </location>
</feature>
<feature type="non-terminal residue" evidence="2">
    <location>
        <position position="1"/>
    </location>
</feature>
<keyword evidence="1" id="KW-0472">Membrane</keyword>
<dbReference type="EMBL" id="CADEAL010000447">
    <property type="protein sequence ID" value="CAB1420326.1"/>
    <property type="molecule type" value="Genomic_DNA"/>
</dbReference>
<protein>
    <submittedName>
        <fullName evidence="2">Uncharacterized protein</fullName>
    </submittedName>
</protein>
<accession>A0A9N7TXM1</accession>
<proteinExistence type="predicted"/>
<gene>
    <name evidence="2" type="ORF">PLEPLA_LOCUS8201</name>
</gene>
<organism evidence="2 3">
    <name type="scientific">Pleuronectes platessa</name>
    <name type="common">European plaice</name>
    <dbReference type="NCBI Taxonomy" id="8262"/>
    <lineage>
        <taxon>Eukaryota</taxon>
        <taxon>Metazoa</taxon>
        <taxon>Chordata</taxon>
        <taxon>Craniata</taxon>
        <taxon>Vertebrata</taxon>
        <taxon>Euteleostomi</taxon>
        <taxon>Actinopterygii</taxon>
        <taxon>Neopterygii</taxon>
        <taxon>Teleostei</taxon>
        <taxon>Neoteleostei</taxon>
        <taxon>Acanthomorphata</taxon>
        <taxon>Carangaria</taxon>
        <taxon>Pleuronectiformes</taxon>
        <taxon>Pleuronectoidei</taxon>
        <taxon>Pleuronectidae</taxon>
        <taxon>Pleuronectes</taxon>
    </lineage>
</organism>
<keyword evidence="3" id="KW-1185">Reference proteome</keyword>
<keyword evidence="1" id="KW-0812">Transmembrane</keyword>
<keyword evidence="1" id="KW-1133">Transmembrane helix</keyword>
<reference evidence="2" key="1">
    <citation type="submission" date="2020-03" db="EMBL/GenBank/DDBJ databases">
        <authorList>
            <person name="Weist P."/>
        </authorList>
    </citation>
    <scope>NUCLEOTIDE SEQUENCE</scope>
</reference>
<sequence>LYMYVSMEEQPVLTEPTDLPGTATRGENCNPQRDILFFRPVISEEVITQRQMVTDDKKPEELEAQSCSRTRSNGVKLIQVAVLLLLPLLHLSICSMFLSLQLFLRVCEFKLCSGPATCPPRHRFISAVWGNYLGKLDTLGHSAADETEVTGWFS</sequence>